<dbReference type="KEGG" id="spu:105437350"/>
<sequence length="202" mass="23887">MGFQALRLLFLVNIFMTWHVDYCHGRREWHDNFYDFTVKNIEGKRVRLEKYRGTPSLVVNVASDCGYTDRTYRDLVDLSKDPQFEDRLNILAFPCNQFGHQEPQSNEEIKHYVKALYDVEFPLFAKVEVKGYDADPAWQYLTSNAHQEPTWNFWKFLVDSEGKVKDAWGPDVPIHSIYGELLTEALMADPYHYHHAHFDDEF</sequence>
<dbReference type="InterPro" id="IPR036249">
    <property type="entry name" value="Thioredoxin-like_sf"/>
</dbReference>
<comment type="similarity">
    <text evidence="1 4">Belongs to the glutathione peroxidase family.</text>
</comment>
<dbReference type="PROSITE" id="PS00763">
    <property type="entry name" value="GLUTATHIONE_PEROXID_2"/>
    <property type="match status" value="1"/>
</dbReference>
<keyword evidence="2 4" id="KW-0575">Peroxidase</keyword>
<dbReference type="InterPro" id="IPR000889">
    <property type="entry name" value="Glutathione_peroxidase"/>
</dbReference>
<dbReference type="RefSeq" id="XP_030852213.1">
    <property type="nucleotide sequence ID" value="XM_030996353.1"/>
</dbReference>
<dbReference type="InParanoid" id="A0A7M7T404"/>
<dbReference type="AlphaFoldDB" id="A0A7M7T404"/>
<dbReference type="PANTHER" id="PTHR11592">
    <property type="entry name" value="GLUTATHIONE PEROXIDASE"/>
    <property type="match status" value="1"/>
</dbReference>
<dbReference type="Pfam" id="PF00255">
    <property type="entry name" value="GSHPx"/>
    <property type="match status" value="1"/>
</dbReference>
<organism evidence="6 7">
    <name type="scientific">Strongylocentrotus purpuratus</name>
    <name type="common">Purple sea urchin</name>
    <dbReference type="NCBI Taxonomy" id="7668"/>
    <lineage>
        <taxon>Eukaryota</taxon>
        <taxon>Metazoa</taxon>
        <taxon>Echinodermata</taxon>
        <taxon>Eleutherozoa</taxon>
        <taxon>Echinozoa</taxon>
        <taxon>Echinoidea</taxon>
        <taxon>Euechinoidea</taxon>
        <taxon>Echinacea</taxon>
        <taxon>Camarodonta</taxon>
        <taxon>Echinidea</taxon>
        <taxon>Strongylocentrotidae</taxon>
        <taxon>Strongylocentrotus</taxon>
    </lineage>
</organism>
<dbReference type="Gene3D" id="3.40.30.10">
    <property type="entry name" value="Glutaredoxin"/>
    <property type="match status" value="1"/>
</dbReference>
<evidence type="ECO:0000313" key="7">
    <source>
        <dbReference type="Proteomes" id="UP000007110"/>
    </source>
</evidence>
<name>A0A7M7T404_STRPU</name>
<keyword evidence="5" id="KW-0732">Signal</keyword>
<dbReference type="GO" id="GO:0006979">
    <property type="term" value="P:response to oxidative stress"/>
    <property type="evidence" value="ECO:0007669"/>
    <property type="project" value="InterPro"/>
</dbReference>
<feature type="chain" id="PRO_5029749858" description="Glutathione peroxidase" evidence="5">
    <location>
        <begin position="26"/>
        <end position="202"/>
    </location>
</feature>
<accession>A0A7M7T404</accession>
<evidence type="ECO:0000256" key="2">
    <source>
        <dbReference type="ARBA" id="ARBA00022559"/>
    </source>
</evidence>
<dbReference type="OMA" id="QCGLTKQ"/>
<evidence type="ECO:0000256" key="4">
    <source>
        <dbReference type="RuleBase" id="RU000499"/>
    </source>
</evidence>
<dbReference type="EnsemblMetazoa" id="XM_030996353">
    <property type="protein sequence ID" value="XP_030852213"/>
    <property type="gene ID" value="LOC105437350"/>
</dbReference>
<protein>
    <recommendedName>
        <fullName evidence="4">Glutathione peroxidase</fullName>
    </recommendedName>
</protein>
<dbReference type="Proteomes" id="UP000007110">
    <property type="component" value="Unassembled WGS sequence"/>
</dbReference>
<dbReference type="CTD" id="2882"/>
<proteinExistence type="inferred from homology"/>
<reference evidence="6" key="2">
    <citation type="submission" date="2021-01" db="UniProtKB">
        <authorList>
            <consortium name="EnsemblMetazoa"/>
        </authorList>
    </citation>
    <scope>IDENTIFICATION</scope>
</reference>
<keyword evidence="7" id="KW-1185">Reference proteome</keyword>
<dbReference type="PANTHER" id="PTHR11592:SF78">
    <property type="entry name" value="GLUTATHIONE PEROXIDASE"/>
    <property type="match status" value="1"/>
</dbReference>
<dbReference type="FunCoup" id="A0A7M7T404">
    <property type="interactions" value="132"/>
</dbReference>
<feature type="signal peptide" evidence="5">
    <location>
        <begin position="1"/>
        <end position="25"/>
    </location>
</feature>
<evidence type="ECO:0000256" key="1">
    <source>
        <dbReference type="ARBA" id="ARBA00006926"/>
    </source>
</evidence>
<dbReference type="OrthoDB" id="446890at2759"/>
<dbReference type="SUPFAM" id="SSF52833">
    <property type="entry name" value="Thioredoxin-like"/>
    <property type="match status" value="1"/>
</dbReference>
<dbReference type="InterPro" id="IPR029760">
    <property type="entry name" value="GPX_CS"/>
</dbReference>
<evidence type="ECO:0000256" key="5">
    <source>
        <dbReference type="SAM" id="SignalP"/>
    </source>
</evidence>
<reference evidence="7" key="1">
    <citation type="submission" date="2015-02" db="EMBL/GenBank/DDBJ databases">
        <title>Genome sequencing for Strongylocentrotus purpuratus.</title>
        <authorList>
            <person name="Murali S."/>
            <person name="Liu Y."/>
            <person name="Vee V."/>
            <person name="English A."/>
            <person name="Wang M."/>
            <person name="Skinner E."/>
            <person name="Han Y."/>
            <person name="Muzny D.M."/>
            <person name="Worley K.C."/>
            <person name="Gibbs R.A."/>
        </authorList>
    </citation>
    <scope>NUCLEOTIDE SEQUENCE</scope>
</reference>
<evidence type="ECO:0000313" key="6">
    <source>
        <dbReference type="EnsemblMetazoa" id="XP_030852213"/>
    </source>
</evidence>
<dbReference type="GO" id="GO:0004601">
    <property type="term" value="F:peroxidase activity"/>
    <property type="evidence" value="ECO:0000318"/>
    <property type="project" value="GO_Central"/>
</dbReference>
<dbReference type="PRINTS" id="PR01011">
    <property type="entry name" value="GLUTPROXDASE"/>
</dbReference>
<dbReference type="PROSITE" id="PS51355">
    <property type="entry name" value="GLUTATHIONE_PEROXID_3"/>
    <property type="match status" value="1"/>
</dbReference>
<keyword evidence="3 4" id="KW-0560">Oxidoreductase</keyword>
<dbReference type="GeneID" id="105437350"/>
<evidence type="ECO:0000256" key="3">
    <source>
        <dbReference type="ARBA" id="ARBA00023002"/>
    </source>
</evidence>
<dbReference type="CDD" id="cd00340">
    <property type="entry name" value="GSH_Peroxidase"/>
    <property type="match status" value="1"/>
</dbReference>